<feature type="transmembrane region" description="Helical" evidence="1">
    <location>
        <begin position="148"/>
        <end position="172"/>
    </location>
</feature>
<comment type="caution">
    <text evidence="2">The sequence shown here is derived from an EMBL/GenBank/DDBJ whole genome shotgun (WGS) entry which is preliminary data.</text>
</comment>
<feature type="transmembrane region" description="Helical" evidence="1">
    <location>
        <begin position="262"/>
        <end position="283"/>
    </location>
</feature>
<keyword evidence="1" id="KW-0472">Membrane</keyword>
<evidence type="ECO:0000313" key="2">
    <source>
        <dbReference type="EMBL" id="KEZ90703.1"/>
    </source>
</evidence>
<keyword evidence="3" id="KW-1185">Reference proteome</keyword>
<keyword evidence="1" id="KW-0812">Transmembrane</keyword>
<keyword evidence="1" id="KW-1133">Transmembrane helix</keyword>
<feature type="transmembrane region" description="Helical" evidence="1">
    <location>
        <begin position="45"/>
        <end position="63"/>
    </location>
</feature>
<accession>A0A084JP19</accession>
<dbReference type="EMBL" id="JPME01000010">
    <property type="protein sequence ID" value="KEZ90703.1"/>
    <property type="molecule type" value="Genomic_DNA"/>
</dbReference>
<evidence type="ECO:0000313" key="3">
    <source>
        <dbReference type="Proteomes" id="UP000028525"/>
    </source>
</evidence>
<sequence>MKNIVKFLVVYVTYSIVFILVNGMMPYSQAFMEANTRTTAGPLDLLFVAISCLWFSSTICYTVSHTKWKGVKLALGVIAVISLVHPVLTQSETLFFGSVFAVISKSDILLIMLASILPLLASVPLAVKMWSKGKSYEPVSVIPIDVKKLAISISMVGFAYMIVYFVFGYFIAWKSEAVRLFYSGATQDIGFWAKLKQNWRENPAIYPFQFTRGVLFGVAALLPLYMGWSRRIEFIINICLIYLCTAIVLIIPNFLFPDAVRWAHFIEMFLSMLLFGVLTGLIMTRASQRKS</sequence>
<reference evidence="2 3" key="1">
    <citation type="submission" date="2014-07" db="EMBL/GenBank/DDBJ databases">
        <title>Draft genome of Clostridium celerecrescens 152B isolated from sediments associated with methane hydrate from Krishna Godavari basin.</title>
        <authorList>
            <person name="Honkalas V.S."/>
            <person name="Dabir A.P."/>
            <person name="Arora P."/>
            <person name="Dhakephalkar P.K."/>
        </authorList>
    </citation>
    <scope>NUCLEOTIDE SEQUENCE [LARGE SCALE GENOMIC DNA]</scope>
    <source>
        <strain evidence="2 3">152B</strain>
    </source>
</reference>
<evidence type="ECO:0000256" key="1">
    <source>
        <dbReference type="SAM" id="Phobius"/>
    </source>
</evidence>
<organism evidence="2 3">
    <name type="scientific">Lacrimispora celerecrescens</name>
    <dbReference type="NCBI Taxonomy" id="29354"/>
    <lineage>
        <taxon>Bacteria</taxon>
        <taxon>Bacillati</taxon>
        <taxon>Bacillota</taxon>
        <taxon>Clostridia</taxon>
        <taxon>Lachnospirales</taxon>
        <taxon>Lachnospiraceae</taxon>
        <taxon>Lacrimispora</taxon>
    </lineage>
</organism>
<feature type="transmembrane region" description="Helical" evidence="1">
    <location>
        <begin position="108"/>
        <end position="127"/>
    </location>
</feature>
<protein>
    <submittedName>
        <fullName evidence="2">Uncharacterized protein</fullName>
    </submittedName>
</protein>
<name>A0A084JP19_9FIRM</name>
<gene>
    <name evidence="2" type="ORF">IO98_08160</name>
</gene>
<dbReference type="AlphaFoldDB" id="A0A084JP19"/>
<proteinExistence type="predicted"/>
<feature type="transmembrane region" description="Helical" evidence="1">
    <location>
        <begin position="204"/>
        <end position="222"/>
    </location>
</feature>
<feature type="transmembrane region" description="Helical" evidence="1">
    <location>
        <begin position="234"/>
        <end position="256"/>
    </location>
</feature>
<dbReference type="RefSeq" id="WP_038279940.1">
    <property type="nucleotide sequence ID" value="NZ_JPME01000010.1"/>
</dbReference>
<feature type="transmembrane region" description="Helical" evidence="1">
    <location>
        <begin position="7"/>
        <end position="25"/>
    </location>
</feature>
<dbReference type="OrthoDB" id="1908465at2"/>
<feature type="transmembrane region" description="Helical" evidence="1">
    <location>
        <begin position="70"/>
        <end position="88"/>
    </location>
</feature>
<dbReference type="Proteomes" id="UP000028525">
    <property type="component" value="Unassembled WGS sequence"/>
</dbReference>